<accession>A0ABS3JDB4</accession>
<name>A0ABS3JDB4_9BACT</name>
<proteinExistence type="predicted"/>
<keyword evidence="3" id="KW-1185">Reference proteome</keyword>
<dbReference type="EMBL" id="JAFMYW010000001">
    <property type="protein sequence ID" value="MBO0947981.1"/>
    <property type="molecule type" value="Genomic_DNA"/>
</dbReference>
<comment type="caution">
    <text evidence="2">The sequence shown here is derived from an EMBL/GenBank/DDBJ whole genome shotgun (WGS) entry which is preliminary data.</text>
</comment>
<feature type="region of interest" description="Disordered" evidence="1">
    <location>
        <begin position="23"/>
        <end position="52"/>
    </location>
</feature>
<dbReference type="Proteomes" id="UP000664628">
    <property type="component" value="Unassembled WGS sequence"/>
</dbReference>
<protein>
    <submittedName>
        <fullName evidence="2">Uncharacterized protein</fullName>
    </submittedName>
</protein>
<evidence type="ECO:0000313" key="2">
    <source>
        <dbReference type="EMBL" id="MBO0947981.1"/>
    </source>
</evidence>
<sequence length="52" mass="5639">MLVEVEQTGQLLTQLKLVKRKTPRPAISQVCQASGTSKMAGRGAESTRKPDL</sequence>
<dbReference type="RefSeq" id="WP_207327865.1">
    <property type="nucleotide sequence ID" value="NZ_JAFMYW010000001.1"/>
</dbReference>
<evidence type="ECO:0000256" key="1">
    <source>
        <dbReference type="SAM" id="MobiDB-lite"/>
    </source>
</evidence>
<gene>
    <name evidence="2" type="ORF">J2I46_05270</name>
</gene>
<evidence type="ECO:0000313" key="3">
    <source>
        <dbReference type="Proteomes" id="UP000664628"/>
    </source>
</evidence>
<reference evidence="2 3" key="1">
    <citation type="submission" date="2021-03" db="EMBL/GenBank/DDBJ databases">
        <title>Fibrella sp. HMF5405 genome sequencing and assembly.</title>
        <authorList>
            <person name="Kang H."/>
            <person name="Kim H."/>
            <person name="Bae S."/>
            <person name="Joh K."/>
        </authorList>
    </citation>
    <scope>NUCLEOTIDE SEQUENCE [LARGE SCALE GENOMIC DNA]</scope>
    <source>
        <strain evidence="2 3">HMF5405</strain>
    </source>
</reference>
<organism evidence="2 3">
    <name type="scientific">Fibrella forsythiae</name>
    <dbReference type="NCBI Taxonomy" id="2817061"/>
    <lineage>
        <taxon>Bacteria</taxon>
        <taxon>Pseudomonadati</taxon>
        <taxon>Bacteroidota</taxon>
        <taxon>Cytophagia</taxon>
        <taxon>Cytophagales</taxon>
        <taxon>Spirosomataceae</taxon>
        <taxon>Fibrella</taxon>
    </lineage>
</organism>